<name>A0A2P2NQT1_RHIMU</name>
<evidence type="ECO:0000313" key="2">
    <source>
        <dbReference type="EMBL" id="MBX44876.1"/>
    </source>
</evidence>
<organism evidence="2">
    <name type="scientific">Rhizophora mucronata</name>
    <name type="common">Asiatic mangrove</name>
    <dbReference type="NCBI Taxonomy" id="61149"/>
    <lineage>
        <taxon>Eukaryota</taxon>
        <taxon>Viridiplantae</taxon>
        <taxon>Streptophyta</taxon>
        <taxon>Embryophyta</taxon>
        <taxon>Tracheophyta</taxon>
        <taxon>Spermatophyta</taxon>
        <taxon>Magnoliopsida</taxon>
        <taxon>eudicotyledons</taxon>
        <taxon>Gunneridae</taxon>
        <taxon>Pentapetalae</taxon>
        <taxon>rosids</taxon>
        <taxon>fabids</taxon>
        <taxon>Malpighiales</taxon>
        <taxon>Rhizophoraceae</taxon>
        <taxon>Rhizophora</taxon>
    </lineage>
</organism>
<dbReference type="EMBL" id="GGEC01064392">
    <property type="protein sequence ID" value="MBX44876.1"/>
    <property type="molecule type" value="Transcribed_RNA"/>
</dbReference>
<sequence length="49" mass="5924">MYYGLLEIEVVSLILYVFQFHVLHQLQKDVFLLLSFFFSFFVLVETIFS</sequence>
<keyword evidence="1" id="KW-0472">Membrane</keyword>
<keyword evidence="1" id="KW-1133">Transmembrane helix</keyword>
<accession>A0A2P2NQT1</accession>
<keyword evidence="1" id="KW-0812">Transmembrane</keyword>
<evidence type="ECO:0000256" key="1">
    <source>
        <dbReference type="SAM" id="Phobius"/>
    </source>
</evidence>
<protein>
    <submittedName>
        <fullName evidence="2">Uncharacterized protein</fullName>
    </submittedName>
</protein>
<dbReference type="AlphaFoldDB" id="A0A2P2NQT1"/>
<feature type="transmembrane region" description="Helical" evidence="1">
    <location>
        <begin position="30"/>
        <end position="48"/>
    </location>
</feature>
<proteinExistence type="predicted"/>
<feature type="transmembrane region" description="Helical" evidence="1">
    <location>
        <begin position="6"/>
        <end position="23"/>
    </location>
</feature>
<reference evidence="2" key="1">
    <citation type="submission" date="2018-02" db="EMBL/GenBank/DDBJ databases">
        <title>Rhizophora mucronata_Transcriptome.</title>
        <authorList>
            <person name="Meera S.P."/>
            <person name="Sreeshan A."/>
            <person name="Augustine A."/>
        </authorList>
    </citation>
    <scope>NUCLEOTIDE SEQUENCE</scope>
    <source>
        <tissue evidence="2">Leaf</tissue>
    </source>
</reference>